<reference evidence="2 3" key="1">
    <citation type="submission" date="2017-01" db="EMBL/GenBank/DDBJ databases">
        <authorList>
            <person name="Mah S.A."/>
            <person name="Swanson W.J."/>
            <person name="Moy G.W."/>
            <person name="Vacquier V.D."/>
        </authorList>
    </citation>
    <scope>NUCLEOTIDE SEQUENCE [LARGE SCALE GENOMIC DNA]</scope>
    <source>
        <strain evidence="2 3">GSMNP</strain>
    </source>
</reference>
<feature type="compositionally biased region" description="Polar residues" evidence="1">
    <location>
        <begin position="21"/>
        <end position="36"/>
    </location>
</feature>
<organism evidence="2 3">
    <name type="scientific">Smittium culicis</name>
    <dbReference type="NCBI Taxonomy" id="133412"/>
    <lineage>
        <taxon>Eukaryota</taxon>
        <taxon>Fungi</taxon>
        <taxon>Fungi incertae sedis</taxon>
        <taxon>Zoopagomycota</taxon>
        <taxon>Kickxellomycotina</taxon>
        <taxon>Harpellomycetes</taxon>
        <taxon>Harpellales</taxon>
        <taxon>Legeriomycetaceae</taxon>
        <taxon>Smittium</taxon>
    </lineage>
</organism>
<feature type="compositionally biased region" description="Acidic residues" evidence="1">
    <location>
        <begin position="43"/>
        <end position="58"/>
    </location>
</feature>
<accession>A0A1R1Y5E6</accession>
<feature type="compositionally biased region" description="Basic and acidic residues" evidence="1">
    <location>
        <begin position="78"/>
        <end position="100"/>
    </location>
</feature>
<feature type="compositionally biased region" description="Low complexity" evidence="1">
    <location>
        <begin position="64"/>
        <end position="77"/>
    </location>
</feature>
<dbReference type="Proteomes" id="UP000187283">
    <property type="component" value="Unassembled WGS sequence"/>
</dbReference>
<protein>
    <submittedName>
        <fullName evidence="2">Uncharacterized protein</fullName>
    </submittedName>
</protein>
<gene>
    <name evidence="2" type="ORF">AYI70_g3065</name>
</gene>
<evidence type="ECO:0000313" key="3">
    <source>
        <dbReference type="Proteomes" id="UP000187283"/>
    </source>
</evidence>
<name>A0A1R1Y5E6_9FUNG</name>
<dbReference type="AlphaFoldDB" id="A0A1R1Y5E6"/>
<feature type="compositionally biased region" description="Basic residues" evidence="1">
    <location>
        <begin position="122"/>
        <end position="136"/>
    </location>
</feature>
<feature type="compositionally biased region" description="Low complexity" evidence="1">
    <location>
        <begin position="8"/>
        <end position="20"/>
    </location>
</feature>
<dbReference type="EMBL" id="LSSN01000832">
    <property type="protein sequence ID" value="OMJ22133.1"/>
    <property type="molecule type" value="Genomic_DNA"/>
</dbReference>
<feature type="compositionally biased region" description="Low complexity" evidence="1">
    <location>
        <begin position="101"/>
        <end position="115"/>
    </location>
</feature>
<evidence type="ECO:0000256" key="1">
    <source>
        <dbReference type="SAM" id="MobiDB-lite"/>
    </source>
</evidence>
<feature type="region of interest" description="Disordered" evidence="1">
    <location>
        <begin position="1"/>
        <end position="151"/>
    </location>
</feature>
<proteinExistence type="predicted"/>
<keyword evidence="3" id="KW-1185">Reference proteome</keyword>
<sequence length="151" mass="16044">MAKDKAKAAATVAKSTPAASDKQQPGSEGTSKTRANVLQFLETLDDDEDDDDDDDETDDRPHTAAADPEPAAGAAADAKNKRLDSRKVHDLLDQFTKDTETSIATSPQPAATTTANPGGCRRAAHARRHVKVRARAPRSAARPAGRRYRGA</sequence>
<comment type="caution">
    <text evidence="2">The sequence shown here is derived from an EMBL/GenBank/DDBJ whole genome shotgun (WGS) entry which is preliminary data.</text>
</comment>
<evidence type="ECO:0000313" key="2">
    <source>
        <dbReference type="EMBL" id="OMJ22133.1"/>
    </source>
</evidence>